<accession>A0A9X1NWX6</accession>
<comment type="caution">
    <text evidence="1">The sequence shown here is derived from an EMBL/GenBank/DDBJ whole genome shotgun (WGS) entry which is preliminary data.</text>
</comment>
<proteinExistence type="predicted"/>
<dbReference type="Proteomes" id="UP001139035">
    <property type="component" value="Unassembled WGS sequence"/>
</dbReference>
<protein>
    <submittedName>
        <fullName evidence="1">Phage capsid protein</fullName>
    </submittedName>
</protein>
<sequence length="287" mass="32156">MSQTAPNHYVQQWKSTALHRYQAGGFALRNTTTPPEKITGEKMHFPIFGIIEAEEDVKRGDEARPQNANDTTVAVDTKKSRAFEEVFEDDLDQMTVDRKQAVAMRSSKALGRVHDKTIIRALNASTQTVGDPAEFFSVNLALKARQVLMVNEVDVQDGNTFCAMDSVSWTIFSADKRVSASEYTGPMLPFTKGKLALTWNGVHYFQLSDKILRENDAAGEATCLMWHRTSMGFGYVRQLTGSVVWDNRKDCWTHNMRMRIGSKLLLPEGAVKIAAKYDADTMVLPNP</sequence>
<keyword evidence="2" id="KW-1185">Reference proteome</keyword>
<dbReference type="RefSeq" id="WP_233717127.1">
    <property type="nucleotide sequence ID" value="NZ_JAJUWU010000001.1"/>
</dbReference>
<dbReference type="EMBL" id="JAJUWU010000001">
    <property type="protein sequence ID" value="MCE7026423.1"/>
    <property type="molecule type" value="Genomic_DNA"/>
</dbReference>
<evidence type="ECO:0000313" key="2">
    <source>
        <dbReference type="Proteomes" id="UP001139035"/>
    </source>
</evidence>
<reference evidence="1" key="1">
    <citation type="submission" date="2022-01" db="EMBL/GenBank/DDBJ databases">
        <title>Jiella avicenniae sp. nov., a novel endophytic bacterium isolated from bark of Avicennia marina.</title>
        <authorList>
            <person name="Tuo L."/>
        </authorList>
    </citation>
    <scope>NUCLEOTIDE SEQUENCE</scope>
    <source>
        <strain evidence="1">CBK1P-4</strain>
    </source>
</reference>
<evidence type="ECO:0000313" key="1">
    <source>
        <dbReference type="EMBL" id="MCE7026423.1"/>
    </source>
</evidence>
<gene>
    <name evidence="1" type="ORF">LZD57_00335</name>
</gene>
<name>A0A9X1NWX6_9HYPH</name>
<dbReference type="Pfam" id="PF19821">
    <property type="entry name" value="Phage_capsid_2"/>
    <property type="match status" value="1"/>
</dbReference>
<dbReference type="AlphaFoldDB" id="A0A9X1NWX6"/>
<organism evidence="1 2">
    <name type="scientific">Jiella avicenniae</name>
    <dbReference type="NCBI Taxonomy" id="2907202"/>
    <lineage>
        <taxon>Bacteria</taxon>
        <taxon>Pseudomonadati</taxon>
        <taxon>Pseudomonadota</taxon>
        <taxon>Alphaproteobacteria</taxon>
        <taxon>Hyphomicrobiales</taxon>
        <taxon>Aurantimonadaceae</taxon>
        <taxon>Jiella</taxon>
    </lineage>
</organism>
<dbReference type="InterPro" id="IPR045565">
    <property type="entry name" value="Phage_capsid_2"/>
</dbReference>